<keyword evidence="9" id="KW-1185">Reference proteome</keyword>
<dbReference type="CDD" id="cd17936">
    <property type="entry name" value="EEXXEc_NFX1"/>
    <property type="match status" value="1"/>
</dbReference>
<dbReference type="InterPro" id="IPR045246">
    <property type="entry name" value="Piwi_ago-like"/>
</dbReference>
<name>A0A364KWR3_TALAM</name>
<dbReference type="CDD" id="cd06008">
    <property type="entry name" value="NF-X1-zinc-finger"/>
    <property type="match status" value="1"/>
</dbReference>
<feature type="region of interest" description="Disordered" evidence="6">
    <location>
        <begin position="2128"/>
        <end position="2191"/>
    </location>
</feature>
<evidence type="ECO:0000256" key="6">
    <source>
        <dbReference type="SAM" id="MobiDB-lite"/>
    </source>
</evidence>
<keyword evidence="4" id="KW-0067">ATP-binding</keyword>
<keyword evidence="3" id="KW-0347">Helicase</keyword>
<dbReference type="SUPFAM" id="SSF53098">
    <property type="entry name" value="Ribonuclease H-like"/>
    <property type="match status" value="1"/>
</dbReference>
<feature type="region of interest" description="Disordered" evidence="6">
    <location>
        <begin position="3043"/>
        <end position="3112"/>
    </location>
</feature>
<dbReference type="GeneID" id="63793197"/>
<dbReference type="Pfam" id="PF16488">
    <property type="entry name" value="ArgoL2"/>
    <property type="match status" value="1"/>
</dbReference>
<accession>A0A364KWR3</accession>
<dbReference type="GO" id="GO:0004386">
    <property type="term" value="F:helicase activity"/>
    <property type="evidence" value="ECO:0007669"/>
    <property type="project" value="InterPro"/>
</dbReference>
<dbReference type="SUPFAM" id="SSF101690">
    <property type="entry name" value="PAZ domain"/>
    <property type="match status" value="1"/>
</dbReference>
<sequence length="3258" mass="363728">MSGNPRDRGRGRGRGSGEQFLPFHPRGGGASSRGSRGDGGQDNKDGPNPEPEVERIENKSAVEAKRKKPREVNPQRPGYGALGKQVVLWANYFKLYSKKEVELYRYSITIEPEGRGRAPVGKKAKRIIQLLLEDHLFQSYGTNITTDFKSNLISRVELDLDEEDESEDNREYTVTYRSEEEDVPAPNAIQYRCRIQLTGSLTLSELINYLTSTQAGLMFGSKEEIIQAMNIVLGYYPKADPSTITVASNRHFGTRGTDRMSLGAGLEVIRGLFMSVRTATARVLVNVQVKNMAFYETGPLESLMKAFMAGNRGSSKRIPKIKKIQGFATKDDGRNLPKPPIVPQFGAGAKDVQFYLGDVSGDSSSKPGPAAAGGGKKGKKGKKGVKTVGPDPPPSRAYGITIKELSLPVINVNGKDNPSYLPAEVCVVTPGQSARTQLTSAQMQQMIRFAVRRPVPNAQSIVASGGGLLGFEPTNATLNGFDITIPPKLITVPGRVLNAPVVKYSTPGSVVPRFGGWDMRSVKFATKSELPSWTYLRISVQGDRKVWQSDADFTAKVDELQAKLKELGISVAKYLTGVHLSVNAHQVEDGIDEWIHRFAINPKRPKLILVIVPDSIMTLVYNHIKYVCDVKEGILNVCVLASKFSRANHQYLANVGLKFNLKLGGRNQILDPPKLGFIGQQKKTMVVGIDVTHPSPGSSTKAPSLAAIVASVDEWLSQWPADIRVQPARQEMVADLKTMFKSRLALWRERNKALPDNILVYRDGVSEGQYDIVINEELPALRAACADFYPASATKSDKPHITIIIVGKRHNTRFYPTKKEDADRNGNPMNGTVVDRGVTEARNWDFFLQAHTAIQGTARPAHYYVIYDQIFRDLKSTQFPTAADALEDLTHNMCYLYGRATKAAFRSFVDDYGYEFDGNRNSSSRDMVDQKSSPRSLKLRALFTAVLKGTKTIDNKNASLFLEAIRDQDNEALCVQKIQASDHGRAAFQAALSSSIELRFLHESITPILRYLAAPELKTLCGGAVLQQLLTLFTETELVWNAYIAAFKAGQLVGDGDCNGEEAFSWLLLELLSLPTEKADTFIHLVQDSGVKKILLESHKQGVRLRAHRILHIVENLIAGHDHDHLNQQSGSSGPGGRHNNDFVEINKISILPTTDELAAKDPYLPRAQETKTLAKRPDGLAFYLNGQFRLLREDMMRDLREEIHVALDKEKQGDGHVRKGFSIEHLSMVGVNCDGRNPWSLQLQCMNDLPQMPKKSEEIRRRFLQDNPKYLKHESLACVIADDEVVTLGTLVREEDLLAANPPVLCLKIPAANDESALRDIKEAKVVKLVQLSTTLFSYAPILERLKEVKELPFEDELLRWDKTHSPKPPSYILSPIITALVEDLRRNSSQDLQTTLGLPLPTKLDKSQAESFITGLTTRLSTIQGPPGTGKSFIGALLAKAIFLYSDQKILVLTYKHHALDQFLIDLIKLGIPKGEIVRLGSPRKADPSVRDLAMKDTASLIRLTAQQHEIVDWIKKKAKDEGKTLQQAFTSLEQQAPSKDDILAHLEFLTDGPPFFEAFQVPPQKDGVVHVGKKGKTKFDVFYLLDRWRRGKDATPFKKVAQQYPEVWSIKASERNSLLRQWEADILKEKFEVFHSAAHDYNKELELVASIYMERELTVLRNKRIIACTTTAAAKYVQMLESAHPGVLLVEEAGEILESHILAALGPDTKQLIMIGDHKQLRPKVNFALSVEKGDGYNLNQSLFERLVVDQGYPYTTLLQQHRMRPELAGFVRELAYPDLVDASSTKNRPNVKGLQDNIIFLNHSHSEEQMKHVRDWKDGTSPATKRNLYETHMAIKCLRYLGQQDIDTPTEKIVILTPYLGQLHLLREELTKANNDPVLNDLDSHEMARAGLMPPATAQANKPKIRISTIDNFQGDESEIVIVTLTRSNDKGDIGFMSSPERLNVLLSRARNGLILIGNAETFMSSKKGGQLWKRFIDMLKANNHIYHGLPVKCERHPARQAVLHSPEDFEKECPDGGCKELCGALLGCGIHKCPRNCHYLSDHSKMKCDKIVETKCANGHVQKRKCFEASPLKCKRCEIESQRDNEILKRDMELQDKRLREQVEYDMRIAELDMQIRKIREDAEDKKTAQERGQALEQKKHDLEGAKHEATRPSPTTNAGANDQKHSDPHQPDTNNQKVPAASTPPVRIVGASAEEWERQKRVEGEHNAALDDLMALSGLEEVKEKFLNIKTRIQTAARQGIDVKRERMGMVMLGNPGTGKTTVARIYGRFLASIGALPGKEFVEITGSGLANEAVAGAKKIIENLVKAGGGVFFIDEAYQLASGSNFGGKNVLDFILAEIEERRGIIAFILAGYDKEMEKFFEHNPGFDSRMPHRLRFADYSDDVLLTMLKALVEKIYSGRATLEDDGSDLYARILTKRLGRRRGTEGYGNARDLENVWGQVTERQASRLKKERTAGGLPDDLMFTKEDIIGREPSGVIEDSAAWKELHSMVGLEKVKKSVKALVDATQRNYHRELKGLDPLEFTLHRVFLGSPGTGKTTVAKLYGSILADMGLLSKREVVIKNPADFIGSALGQSEENTKNILKAAAGKVLVIDEAYGLDAGGGVGSGHKDPYKTAVIDTIVAQVQSTPGEDLCVLLLGYQEQMEEMMNRSNPGLSRRFRLSDAFHFEDFDDADLMRILDFQLKNQGLKATAEAKRTAIEVLARERDRPNFGNAGAVENIISRAKELEQKRTSTLNTDNINPDVVFLPQDFDEDYDRASVARPNCRELFADIVGCGTIISQFEKYQRIAQNMKTMGKDPRTQVPFNFLFKGPPGTGKTTIARKMGQLYYDMGILGSSEYVECSASDLIGQYVGQTGPKTQAKLTEALGRVLFVDEAYRFCDGQFGKEAVNELVDCLTKQKYIGKIVVILAGYTHQIDELLQINPGLSSRFPEEVVFENMKPEKCVELLEVELKKNDIEVVPPLNRDSRLVERQQMINIFADISTLPSWGNGRDVKNLAKDICSDVFAGNMSKELRVTFSEILRHLDKMLKSQIARNESGENSAWPKNLDSSLLPPVQDFPNAPTPASFVTSKTEKIESIPTGENELQVNENSEDTADSAQRDPGVSDEVWKELQRNITVGKALKQAEDQFISAQIHDYEVQKESEMVQLKEIHLLEEKKRLADESRRKIIEEQLREEKRRMEAILKAKSEAEEKLRKAREVAEKKKQQELAVQKKIRDMGICPAGFRWFKEGGGYRCGGGSHYLSNTQLGI</sequence>
<reference evidence="8 9" key="1">
    <citation type="journal article" date="2017" name="Biotechnol. Biofuels">
        <title>Differential beta-glucosidase expression as a function of carbon source availability in Talaromyces amestolkiae: a genomic and proteomic approach.</title>
        <authorList>
            <person name="de Eugenio L.I."/>
            <person name="Mendez-Liter J.A."/>
            <person name="Nieto-Dominguez M."/>
            <person name="Alonso L."/>
            <person name="Gil-Munoz J."/>
            <person name="Barriuso J."/>
            <person name="Prieto A."/>
            <person name="Martinez M.J."/>
        </authorList>
    </citation>
    <scope>NUCLEOTIDE SEQUENCE [LARGE SCALE GENOMIC DNA]</scope>
    <source>
        <strain evidence="8 9">CIB</strain>
    </source>
</reference>
<dbReference type="RefSeq" id="XP_040732485.1">
    <property type="nucleotide sequence ID" value="XM_040876297.1"/>
</dbReference>
<dbReference type="PROSITE" id="PS50822">
    <property type="entry name" value="PIWI"/>
    <property type="match status" value="1"/>
</dbReference>
<feature type="coiled-coil region" evidence="5">
    <location>
        <begin position="3162"/>
        <end position="3215"/>
    </location>
</feature>
<dbReference type="InterPro" id="IPR032474">
    <property type="entry name" value="Argonaute_N"/>
</dbReference>
<feature type="compositionally biased region" description="Basic and acidic residues" evidence="6">
    <location>
        <begin position="2142"/>
        <end position="2156"/>
    </location>
</feature>
<feature type="domain" description="Piwi" evidence="7">
    <location>
        <begin position="607"/>
        <end position="906"/>
    </location>
</feature>
<dbReference type="SUPFAM" id="SSF52540">
    <property type="entry name" value="P-loop containing nucleoside triphosphate hydrolases"/>
    <property type="match status" value="4"/>
</dbReference>
<organism evidence="8 9">
    <name type="scientific">Talaromyces amestolkiae</name>
    <dbReference type="NCBI Taxonomy" id="1196081"/>
    <lineage>
        <taxon>Eukaryota</taxon>
        <taxon>Fungi</taxon>
        <taxon>Dikarya</taxon>
        <taxon>Ascomycota</taxon>
        <taxon>Pezizomycotina</taxon>
        <taxon>Eurotiomycetes</taxon>
        <taxon>Eurotiomycetidae</taxon>
        <taxon>Eurotiales</taxon>
        <taxon>Trichocomaceae</taxon>
        <taxon>Talaromyces</taxon>
        <taxon>Talaromyces sect. Talaromyces</taxon>
    </lineage>
</organism>
<dbReference type="Gene3D" id="3.30.420.10">
    <property type="entry name" value="Ribonuclease H-like superfamily/Ribonuclease H"/>
    <property type="match status" value="1"/>
</dbReference>
<dbReference type="Gene3D" id="2.170.260.10">
    <property type="entry name" value="paz domain"/>
    <property type="match status" value="1"/>
</dbReference>
<comment type="similarity">
    <text evidence="1">Belongs to the CbxX/CfxQ family.</text>
</comment>
<evidence type="ECO:0000256" key="1">
    <source>
        <dbReference type="ARBA" id="ARBA00010378"/>
    </source>
</evidence>
<evidence type="ECO:0000256" key="5">
    <source>
        <dbReference type="SAM" id="Coils"/>
    </source>
</evidence>
<dbReference type="InterPro" id="IPR000641">
    <property type="entry name" value="CbxX/CfxQ"/>
</dbReference>
<dbReference type="CDD" id="cd04657">
    <property type="entry name" value="Piwi_ago-like"/>
    <property type="match status" value="1"/>
</dbReference>
<dbReference type="InterPro" id="IPR041677">
    <property type="entry name" value="DNA2/NAM7_AAA_11"/>
</dbReference>
<keyword evidence="5" id="KW-0175">Coiled coil</keyword>
<dbReference type="Pfam" id="PF13086">
    <property type="entry name" value="AAA_11"/>
    <property type="match status" value="1"/>
</dbReference>
<dbReference type="PANTHER" id="PTHR43392">
    <property type="entry name" value="AAA-TYPE ATPASE FAMILY PROTEIN / ANKYRIN REPEAT FAMILY PROTEIN"/>
    <property type="match status" value="1"/>
</dbReference>
<proteinExistence type="inferred from homology"/>
<dbReference type="SMART" id="SM00950">
    <property type="entry name" value="Piwi"/>
    <property type="match status" value="1"/>
</dbReference>
<dbReference type="Pfam" id="PF17866">
    <property type="entry name" value="AAA_lid_6"/>
    <property type="match status" value="1"/>
</dbReference>
<dbReference type="InterPro" id="IPR003593">
    <property type="entry name" value="AAA+_ATPase"/>
</dbReference>
<dbReference type="InterPro" id="IPR041679">
    <property type="entry name" value="DNA2/NAM7-like_C"/>
</dbReference>
<dbReference type="Gene3D" id="1.10.8.60">
    <property type="match status" value="2"/>
</dbReference>
<keyword evidence="2" id="KW-0547">Nucleotide-binding</keyword>
<dbReference type="PANTHER" id="PTHR43392:SF2">
    <property type="entry name" value="AAA-TYPE ATPASE FAMILY PROTEIN _ ANKYRIN REPEAT FAMILY PROTEIN"/>
    <property type="match status" value="1"/>
</dbReference>
<dbReference type="InterPro" id="IPR012337">
    <property type="entry name" value="RNaseH-like_sf"/>
</dbReference>
<evidence type="ECO:0000256" key="4">
    <source>
        <dbReference type="ARBA" id="ARBA00022840"/>
    </source>
</evidence>
<dbReference type="STRING" id="1196081.A0A364KWR3"/>
<dbReference type="GO" id="GO:0003676">
    <property type="term" value="F:nucleic acid binding"/>
    <property type="evidence" value="ECO:0007669"/>
    <property type="project" value="InterPro"/>
</dbReference>
<dbReference type="Pfam" id="PF16486">
    <property type="entry name" value="ArgoN"/>
    <property type="match status" value="1"/>
</dbReference>
<dbReference type="OrthoDB" id="2423195at2759"/>
<dbReference type="Pfam" id="PF00004">
    <property type="entry name" value="AAA"/>
    <property type="match status" value="3"/>
</dbReference>
<dbReference type="FunFam" id="3.40.50.300:FF:001660">
    <property type="entry name" value="NF-X1 finger and helicase protein, putative"/>
    <property type="match status" value="1"/>
</dbReference>
<feature type="compositionally biased region" description="Basic and acidic residues" evidence="6">
    <location>
        <begin position="35"/>
        <end position="64"/>
    </location>
</feature>
<dbReference type="InterPro" id="IPR027417">
    <property type="entry name" value="P-loop_NTPase"/>
</dbReference>
<dbReference type="InterPro" id="IPR014811">
    <property type="entry name" value="ArgoL1"/>
</dbReference>
<feature type="region of interest" description="Disordered" evidence="6">
    <location>
        <begin position="358"/>
        <end position="397"/>
    </location>
</feature>
<dbReference type="InterPro" id="IPR050773">
    <property type="entry name" value="CbxX/CfxQ_RuBisCO_ESX"/>
</dbReference>
<evidence type="ECO:0000256" key="3">
    <source>
        <dbReference type="ARBA" id="ARBA00022806"/>
    </source>
</evidence>
<protein>
    <recommendedName>
        <fullName evidence="7">Piwi domain-containing protein</fullName>
    </recommendedName>
</protein>
<dbReference type="Pfam" id="PF13087">
    <property type="entry name" value="AAA_12"/>
    <property type="match status" value="1"/>
</dbReference>
<comment type="caution">
    <text evidence="8">The sequence shown here is derived from an EMBL/GenBank/DDBJ whole genome shotgun (WGS) entry which is preliminary data.</text>
</comment>
<dbReference type="InterPro" id="IPR036397">
    <property type="entry name" value="RNaseH_sf"/>
</dbReference>
<dbReference type="Gene3D" id="3.40.50.2300">
    <property type="match status" value="1"/>
</dbReference>
<feature type="region of interest" description="Disordered" evidence="6">
    <location>
        <begin position="1"/>
        <end position="79"/>
    </location>
</feature>
<dbReference type="InterPro" id="IPR003959">
    <property type="entry name" value="ATPase_AAA_core"/>
</dbReference>
<dbReference type="InterPro" id="IPR036085">
    <property type="entry name" value="PAZ_dom_sf"/>
</dbReference>
<dbReference type="Pfam" id="PF02171">
    <property type="entry name" value="Piwi"/>
    <property type="match status" value="1"/>
</dbReference>
<keyword evidence="3" id="KW-0378">Hydrolase</keyword>
<dbReference type="SMART" id="SM00382">
    <property type="entry name" value="AAA"/>
    <property type="match status" value="4"/>
</dbReference>
<feature type="compositionally biased region" description="Basic and acidic residues" evidence="6">
    <location>
        <begin position="1"/>
        <end position="10"/>
    </location>
</feature>
<dbReference type="InterPro" id="IPR041627">
    <property type="entry name" value="AAA_lid_6"/>
</dbReference>
<gene>
    <name evidence="8" type="ORF">BHQ10_003981</name>
</gene>
<evidence type="ECO:0000259" key="7">
    <source>
        <dbReference type="PROSITE" id="PS50822"/>
    </source>
</evidence>
<dbReference type="InterPro" id="IPR047187">
    <property type="entry name" value="SF1_C_Upf1"/>
</dbReference>
<evidence type="ECO:0000313" key="9">
    <source>
        <dbReference type="Proteomes" id="UP000249363"/>
    </source>
</evidence>
<feature type="compositionally biased region" description="Basic residues" evidence="6">
    <location>
        <begin position="376"/>
        <end position="385"/>
    </location>
</feature>
<dbReference type="GO" id="GO:0016887">
    <property type="term" value="F:ATP hydrolysis activity"/>
    <property type="evidence" value="ECO:0007669"/>
    <property type="project" value="InterPro"/>
</dbReference>
<dbReference type="CDD" id="cd00009">
    <property type="entry name" value="AAA"/>
    <property type="match status" value="3"/>
</dbReference>
<dbReference type="EMBL" id="MIKG01000006">
    <property type="protein sequence ID" value="RAO67969.1"/>
    <property type="molecule type" value="Genomic_DNA"/>
</dbReference>
<evidence type="ECO:0000313" key="8">
    <source>
        <dbReference type="EMBL" id="RAO67969.1"/>
    </source>
</evidence>
<dbReference type="SMART" id="SM01163">
    <property type="entry name" value="DUF1785"/>
    <property type="match status" value="1"/>
</dbReference>
<evidence type="ECO:0000256" key="2">
    <source>
        <dbReference type="ARBA" id="ARBA00022741"/>
    </source>
</evidence>
<dbReference type="FunFam" id="1.10.8.60:FF:000160">
    <property type="entry name" value="WGS project CABT00000000 data, contig 2.55"/>
    <property type="match status" value="1"/>
</dbReference>
<dbReference type="Pfam" id="PF08699">
    <property type="entry name" value="ArgoL1"/>
    <property type="match status" value="1"/>
</dbReference>
<dbReference type="PRINTS" id="PR00819">
    <property type="entry name" value="CBXCFQXSUPER"/>
</dbReference>
<dbReference type="InterPro" id="IPR003165">
    <property type="entry name" value="Piwi"/>
</dbReference>
<dbReference type="CDD" id="cd18808">
    <property type="entry name" value="SF1_C_Upf1"/>
    <property type="match status" value="1"/>
</dbReference>
<dbReference type="FunFam" id="3.40.50.300:FF:000216">
    <property type="entry name" value="Type VII secretion ATPase EccA"/>
    <property type="match status" value="3"/>
</dbReference>
<dbReference type="Gene3D" id="3.40.50.300">
    <property type="entry name" value="P-loop containing nucleotide triphosphate hydrolases"/>
    <property type="match status" value="5"/>
</dbReference>
<dbReference type="Proteomes" id="UP000249363">
    <property type="component" value="Unassembled WGS sequence"/>
</dbReference>
<dbReference type="GO" id="GO:0005524">
    <property type="term" value="F:ATP binding"/>
    <property type="evidence" value="ECO:0007669"/>
    <property type="project" value="UniProtKB-KW"/>
</dbReference>
<dbReference type="InterPro" id="IPR032472">
    <property type="entry name" value="ArgoL2"/>
</dbReference>